<dbReference type="Gene3D" id="4.10.60.10">
    <property type="entry name" value="Zinc finger, CCHC-type"/>
    <property type="match status" value="1"/>
</dbReference>
<evidence type="ECO:0000256" key="2">
    <source>
        <dbReference type="SAM" id="MobiDB-lite"/>
    </source>
</evidence>
<sequence length="999" mass="110795">MLSKRGGPGGGRGGRGRGGPGGGGGDQRACNYCKESGHIIANCPKLANKPDRRAPGGQPSRPDPSGYQPATTSAPTPTPHRTIPVTAVATYEPTELQPKGNCKMKPQFVGRPGVGRNGRAIALIANHFRLLIKDITVYHYDIQFECNTRPMGQAASGAVGGGAGGGDRESRNKVRKLRQMENRLAFNKFMDIKRELFRTAQGVQLRPVFDGNSIVYTRGQLAQDQFTGNIEVTLDGKATQLRVNIQFAQAIDLSAINLYYDGQSDSVPREAMQALDIILRYGPTSTRVPIGNSLYPKWEVTKGRDGRMDIDDVGNKQVVFGHYQSTRLTKMGPTILVDRSATAFFTAGPLLEFMRRLKGGIPRNYRKPMNDYLLDNAKGLRVYTEHLGYKRRYTIKGLSAKPSNAQTFEYDDESGRKVRTTVKDYFRQNYPNVNISDTEFPCLIPQASKTIYLPMDVCYLYPDQPVSRNKLTGDNTAKMVRECGTQGPVDRFAEITNAVAAIKTASQPYLTEFQLNIDSRASKIPGRVLAKPAIKGLDRKERKKMHRPVDLRHWAVANLCENGWPKVDAQAAKEFGDGLCEQAASVGMTVHKPTPIRTPGGTGPQDIEAAFREAKAECRRKGGALQMILFVIPDDNVYNVIKHVGDCNEGVVTQCVKAKNAVPPFRGPDRRGGVQSNLLLKINTKLGGVNRILEALPDKPEVLRKPNWRVMIIGADVTHPAPADKLESSVAACIGSIDADHCKYSASIRAQERSTRAQAVEMIKEFDVMIKELLDEYRKALGGLPNHIIYYRDGVSESQFQQVLDYEHRKLLEACLAKGIKQPKVTFITVQKRHHTRFRPEREADGLGAKRNIPPGTTVDSHVVHPTDFDFYLCSHVGIQGTSRPTHYYVLHDDYKFTADDLQKLSYYLCYVYARCDTPISIPAPVQYAHLAAYRARNHIVANIQSGAVGGGGGGGDRGYRSPRDETDEQRVARERALARELNRVIKVDESIKNNMYYC</sequence>
<dbReference type="Gene3D" id="3.30.420.10">
    <property type="entry name" value="Ribonuclease H-like superfamily/Ribonuclease H"/>
    <property type="match status" value="1"/>
</dbReference>
<dbReference type="Proteomes" id="UP000728032">
    <property type="component" value="Unassembled WGS sequence"/>
</dbReference>
<feature type="region of interest" description="Disordered" evidence="2">
    <location>
        <begin position="950"/>
        <end position="972"/>
    </location>
</feature>
<dbReference type="Pfam" id="PF16486">
    <property type="entry name" value="ArgoN"/>
    <property type="match status" value="1"/>
</dbReference>
<evidence type="ECO:0000313" key="5">
    <source>
        <dbReference type="EMBL" id="CAD7650696.1"/>
    </source>
</evidence>
<dbReference type="Pfam" id="PF02171">
    <property type="entry name" value="Piwi"/>
    <property type="match status" value="1"/>
</dbReference>
<dbReference type="InterPro" id="IPR012337">
    <property type="entry name" value="RNaseH-like_sf"/>
</dbReference>
<dbReference type="InterPro" id="IPR036085">
    <property type="entry name" value="PAZ_dom_sf"/>
</dbReference>
<gene>
    <name evidence="5" type="ORF">ONB1V03_LOCUS7942</name>
</gene>
<dbReference type="CDD" id="cd02846">
    <property type="entry name" value="PAZ_argonaute_like"/>
    <property type="match status" value="1"/>
</dbReference>
<dbReference type="InterPro" id="IPR045246">
    <property type="entry name" value="Piwi_ago-like"/>
</dbReference>
<dbReference type="InterPro" id="IPR003165">
    <property type="entry name" value="Piwi"/>
</dbReference>
<dbReference type="InterPro" id="IPR014811">
    <property type="entry name" value="ArgoL1"/>
</dbReference>
<dbReference type="Gene3D" id="3.40.50.2300">
    <property type="match status" value="1"/>
</dbReference>
<dbReference type="SUPFAM" id="SSF53098">
    <property type="entry name" value="Ribonuclease H-like"/>
    <property type="match status" value="1"/>
</dbReference>
<dbReference type="SUPFAM" id="SSF101690">
    <property type="entry name" value="PAZ domain"/>
    <property type="match status" value="1"/>
</dbReference>
<dbReference type="EMBL" id="CAJPVJ010004274">
    <property type="protein sequence ID" value="CAG2168452.1"/>
    <property type="molecule type" value="Genomic_DNA"/>
</dbReference>
<reference evidence="5" key="1">
    <citation type="submission" date="2020-11" db="EMBL/GenBank/DDBJ databases">
        <authorList>
            <person name="Tran Van P."/>
        </authorList>
    </citation>
    <scope>NUCLEOTIDE SEQUENCE</scope>
</reference>
<feature type="domain" description="Piwi" evidence="4">
    <location>
        <begin position="627"/>
        <end position="941"/>
    </location>
</feature>
<dbReference type="GO" id="GO:0008270">
    <property type="term" value="F:zinc ion binding"/>
    <property type="evidence" value="ECO:0007669"/>
    <property type="project" value="InterPro"/>
</dbReference>
<dbReference type="SMART" id="SM01163">
    <property type="entry name" value="DUF1785"/>
    <property type="match status" value="1"/>
</dbReference>
<feature type="region of interest" description="Disordered" evidence="2">
    <location>
        <begin position="1"/>
        <end position="30"/>
    </location>
</feature>
<dbReference type="AlphaFoldDB" id="A0A7R9M1J3"/>
<evidence type="ECO:0000256" key="1">
    <source>
        <dbReference type="RuleBase" id="RU361178"/>
    </source>
</evidence>
<dbReference type="GO" id="GO:0003723">
    <property type="term" value="F:RNA binding"/>
    <property type="evidence" value="ECO:0007669"/>
    <property type="project" value="InterPro"/>
</dbReference>
<dbReference type="Pfam" id="PF02170">
    <property type="entry name" value="PAZ"/>
    <property type="match status" value="1"/>
</dbReference>
<dbReference type="InterPro" id="IPR036397">
    <property type="entry name" value="RNaseH_sf"/>
</dbReference>
<dbReference type="PANTHER" id="PTHR22891">
    <property type="entry name" value="EUKARYOTIC TRANSLATION INITIATION FACTOR 2C"/>
    <property type="match status" value="1"/>
</dbReference>
<protein>
    <submittedName>
        <fullName evidence="5">Uncharacterized protein</fullName>
    </submittedName>
</protein>
<feature type="compositionally biased region" description="Gly residues" evidence="2">
    <location>
        <begin position="1"/>
        <end position="26"/>
    </location>
</feature>
<dbReference type="SUPFAM" id="SSF57756">
    <property type="entry name" value="Retrovirus zinc finger-like domains"/>
    <property type="match status" value="1"/>
</dbReference>
<feature type="compositionally biased region" description="Basic and acidic residues" evidence="2">
    <location>
        <begin position="958"/>
        <end position="972"/>
    </location>
</feature>
<feature type="domain" description="PAZ" evidence="3">
    <location>
        <begin position="349"/>
        <end position="462"/>
    </location>
</feature>
<dbReference type="InterPro" id="IPR036875">
    <property type="entry name" value="Znf_CCHC_sf"/>
</dbReference>
<proteinExistence type="inferred from homology"/>
<accession>A0A7R9M1J3</accession>
<evidence type="ECO:0000313" key="6">
    <source>
        <dbReference type="Proteomes" id="UP000728032"/>
    </source>
</evidence>
<feature type="region of interest" description="Disordered" evidence="2">
    <location>
        <begin position="44"/>
        <end position="83"/>
    </location>
</feature>
<dbReference type="EMBL" id="OC919099">
    <property type="protein sequence ID" value="CAD7650696.1"/>
    <property type="molecule type" value="Genomic_DNA"/>
</dbReference>
<dbReference type="GO" id="GO:0034587">
    <property type="term" value="P:piRNA processing"/>
    <property type="evidence" value="ECO:0007669"/>
    <property type="project" value="UniProtKB-ARBA"/>
</dbReference>
<dbReference type="InterPro" id="IPR003100">
    <property type="entry name" value="PAZ_dom"/>
</dbReference>
<dbReference type="SMART" id="SM00949">
    <property type="entry name" value="PAZ"/>
    <property type="match status" value="1"/>
</dbReference>
<dbReference type="PROSITE" id="PS50822">
    <property type="entry name" value="PIWI"/>
    <property type="match status" value="1"/>
</dbReference>
<dbReference type="Gene3D" id="2.170.260.10">
    <property type="entry name" value="paz domain"/>
    <property type="match status" value="1"/>
</dbReference>
<comment type="similarity">
    <text evidence="1">Belongs to the argonaute family.</text>
</comment>
<evidence type="ECO:0000259" key="3">
    <source>
        <dbReference type="PROSITE" id="PS50821"/>
    </source>
</evidence>
<dbReference type="InterPro" id="IPR032474">
    <property type="entry name" value="Argonaute_N"/>
</dbReference>
<dbReference type="CDD" id="cd04657">
    <property type="entry name" value="Piwi_ago-like"/>
    <property type="match status" value="1"/>
</dbReference>
<name>A0A7R9M1J3_9ACAR</name>
<organism evidence="5">
    <name type="scientific">Oppiella nova</name>
    <dbReference type="NCBI Taxonomy" id="334625"/>
    <lineage>
        <taxon>Eukaryota</taxon>
        <taxon>Metazoa</taxon>
        <taxon>Ecdysozoa</taxon>
        <taxon>Arthropoda</taxon>
        <taxon>Chelicerata</taxon>
        <taxon>Arachnida</taxon>
        <taxon>Acari</taxon>
        <taxon>Acariformes</taxon>
        <taxon>Sarcoptiformes</taxon>
        <taxon>Oribatida</taxon>
        <taxon>Brachypylina</taxon>
        <taxon>Oppioidea</taxon>
        <taxon>Oppiidae</taxon>
        <taxon>Oppiella</taxon>
    </lineage>
</organism>
<evidence type="ECO:0000259" key="4">
    <source>
        <dbReference type="PROSITE" id="PS50822"/>
    </source>
</evidence>
<dbReference type="OrthoDB" id="6496092at2759"/>
<keyword evidence="6" id="KW-1185">Reference proteome</keyword>
<dbReference type="PROSITE" id="PS50821">
    <property type="entry name" value="PAZ"/>
    <property type="match status" value="1"/>
</dbReference>
<dbReference type="Pfam" id="PF08699">
    <property type="entry name" value="ArgoL1"/>
    <property type="match status" value="1"/>
</dbReference>
<dbReference type="SMART" id="SM00950">
    <property type="entry name" value="Piwi"/>
    <property type="match status" value="1"/>
</dbReference>